<protein>
    <submittedName>
        <fullName evidence="2">Uncharacterized protein</fullName>
    </submittedName>
</protein>
<comment type="caution">
    <text evidence="2">The sequence shown here is derived from an EMBL/GenBank/DDBJ whole genome shotgun (WGS) entry which is preliminary data.</text>
</comment>
<gene>
    <name evidence="2" type="ORF">P171DRAFT_103935</name>
</gene>
<name>A0A9P4PBY9_9PLEO</name>
<feature type="compositionally biased region" description="Basic residues" evidence="1">
    <location>
        <begin position="1"/>
        <end position="11"/>
    </location>
</feature>
<proteinExistence type="predicted"/>
<organism evidence="2 3">
    <name type="scientific">Karstenula rhodostoma CBS 690.94</name>
    <dbReference type="NCBI Taxonomy" id="1392251"/>
    <lineage>
        <taxon>Eukaryota</taxon>
        <taxon>Fungi</taxon>
        <taxon>Dikarya</taxon>
        <taxon>Ascomycota</taxon>
        <taxon>Pezizomycotina</taxon>
        <taxon>Dothideomycetes</taxon>
        <taxon>Pleosporomycetidae</taxon>
        <taxon>Pleosporales</taxon>
        <taxon>Massarineae</taxon>
        <taxon>Didymosphaeriaceae</taxon>
        <taxon>Karstenula</taxon>
    </lineage>
</organism>
<sequence length="336" mass="36218">MPASNKRKAARAAKELAERNAAPDATSTLDQEILDDLPAHENRPDYQHRMAAMFHQFLATLEGSDDPDVKQLMNFVDQYEISKVVLDAVTPTSNVTKQKTAGQYSRYNTAAGPSTSNTATQKSKQNPAGQSSRDNTAAGPSTSNTATQKGKQKAADQPSRYNTAARPSTFNTATQNGKQNPARQSLRDNTAAGPSMSNTTTQKGKQKAVDQPSTDVPTCEFAARWERWTRNQELLRKSKAMQKKGRMKAARNTSQASTATGPSSCDQWGEAVENTQGVTTAGSAKPKESKQKALGQDSSHRTMASSSRDTLAPMLSPLDYNVARESGDPAKANGFT</sequence>
<evidence type="ECO:0000256" key="1">
    <source>
        <dbReference type="SAM" id="MobiDB-lite"/>
    </source>
</evidence>
<dbReference type="Proteomes" id="UP000799764">
    <property type="component" value="Unassembled WGS sequence"/>
</dbReference>
<feature type="region of interest" description="Disordered" evidence="1">
    <location>
        <begin position="1"/>
        <end position="29"/>
    </location>
</feature>
<feature type="region of interest" description="Disordered" evidence="1">
    <location>
        <begin position="100"/>
        <end position="218"/>
    </location>
</feature>
<keyword evidence="3" id="KW-1185">Reference proteome</keyword>
<feature type="compositionally biased region" description="Polar residues" evidence="1">
    <location>
        <begin position="100"/>
        <end position="149"/>
    </location>
</feature>
<dbReference type="EMBL" id="MU001507">
    <property type="protein sequence ID" value="KAF2440593.1"/>
    <property type="molecule type" value="Genomic_DNA"/>
</dbReference>
<evidence type="ECO:0000313" key="2">
    <source>
        <dbReference type="EMBL" id="KAF2440593.1"/>
    </source>
</evidence>
<feature type="region of interest" description="Disordered" evidence="1">
    <location>
        <begin position="240"/>
        <end position="336"/>
    </location>
</feature>
<evidence type="ECO:0000313" key="3">
    <source>
        <dbReference type="Proteomes" id="UP000799764"/>
    </source>
</evidence>
<accession>A0A9P4PBY9</accession>
<feature type="compositionally biased region" description="Polar residues" evidence="1">
    <location>
        <begin position="251"/>
        <end position="266"/>
    </location>
</feature>
<dbReference type="OrthoDB" id="10496249at2759"/>
<dbReference type="AlphaFoldDB" id="A0A9P4PBY9"/>
<feature type="compositionally biased region" description="Basic residues" evidence="1">
    <location>
        <begin position="240"/>
        <end position="249"/>
    </location>
</feature>
<feature type="compositionally biased region" description="Polar residues" evidence="1">
    <location>
        <begin position="159"/>
        <end position="183"/>
    </location>
</feature>
<reference evidence="2" key="1">
    <citation type="journal article" date="2020" name="Stud. Mycol.">
        <title>101 Dothideomycetes genomes: a test case for predicting lifestyles and emergence of pathogens.</title>
        <authorList>
            <person name="Haridas S."/>
            <person name="Albert R."/>
            <person name="Binder M."/>
            <person name="Bloem J."/>
            <person name="Labutti K."/>
            <person name="Salamov A."/>
            <person name="Andreopoulos B."/>
            <person name="Baker S."/>
            <person name="Barry K."/>
            <person name="Bills G."/>
            <person name="Bluhm B."/>
            <person name="Cannon C."/>
            <person name="Castanera R."/>
            <person name="Culley D."/>
            <person name="Daum C."/>
            <person name="Ezra D."/>
            <person name="Gonzalez J."/>
            <person name="Henrissat B."/>
            <person name="Kuo A."/>
            <person name="Liang C."/>
            <person name="Lipzen A."/>
            <person name="Lutzoni F."/>
            <person name="Magnuson J."/>
            <person name="Mondo S."/>
            <person name="Nolan M."/>
            <person name="Ohm R."/>
            <person name="Pangilinan J."/>
            <person name="Park H.-J."/>
            <person name="Ramirez L."/>
            <person name="Alfaro M."/>
            <person name="Sun H."/>
            <person name="Tritt A."/>
            <person name="Yoshinaga Y."/>
            <person name="Zwiers L.-H."/>
            <person name="Turgeon B."/>
            <person name="Goodwin S."/>
            <person name="Spatafora J."/>
            <person name="Crous P."/>
            <person name="Grigoriev I."/>
        </authorList>
    </citation>
    <scope>NUCLEOTIDE SEQUENCE</scope>
    <source>
        <strain evidence="2">CBS 690.94</strain>
    </source>
</reference>
<feature type="compositionally biased region" description="Polar residues" evidence="1">
    <location>
        <begin position="273"/>
        <end position="282"/>
    </location>
</feature>